<dbReference type="EMBL" id="EQ982436">
    <property type="protein sequence ID" value="EEF24380.1"/>
    <property type="molecule type" value="Genomic_DNA"/>
</dbReference>
<dbReference type="AlphaFoldDB" id="B9TID4"/>
<evidence type="ECO:0000256" key="1">
    <source>
        <dbReference type="SAM" id="MobiDB-lite"/>
    </source>
</evidence>
<feature type="compositionally biased region" description="Low complexity" evidence="1">
    <location>
        <begin position="23"/>
        <end position="38"/>
    </location>
</feature>
<sequence length="217" mass="23819">MPVPGPRAVVDRCRPCGADPDPAFRAPVGGRRPGAGIRAVHRPGPGRIHVVRHPVRPVALRRLPLHEFPQRRRRSEDARQQLGARAVRRPQGPAVDRHGRRARSLRTEDGHVHPLPAGRTGQAGKRQPPHPRDPGRRQGRAVARDGRRPAALRHRDRPLRHVAPRAGRAGQPRVGQADGPRARARRPPVDRHRGGPGQSRSGADAFPPPPVAARRQV</sequence>
<proteinExistence type="predicted"/>
<feature type="compositionally biased region" description="Basic and acidic residues" evidence="1">
    <location>
        <begin position="64"/>
        <end position="79"/>
    </location>
</feature>
<feature type="region of interest" description="Disordered" evidence="1">
    <location>
        <begin position="14"/>
        <end position="48"/>
    </location>
</feature>
<feature type="compositionally biased region" description="Basic and acidic residues" evidence="1">
    <location>
        <begin position="130"/>
        <end position="148"/>
    </location>
</feature>
<accession>B9TID4</accession>
<name>B9TID4_RICCO</name>
<evidence type="ECO:0000313" key="3">
    <source>
        <dbReference type="Proteomes" id="UP000008311"/>
    </source>
</evidence>
<reference evidence="3" key="1">
    <citation type="journal article" date="2010" name="Nat. Biotechnol.">
        <title>Draft genome sequence of the oilseed species Ricinus communis.</title>
        <authorList>
            <person name="Chan A.P."/>
            <person name="Crabtree J."/>
            <person name="Zhao Q."/>
            <person name="Lorenzi H."/>
            <person name="Orvis J."/>
            <person name="Puiu D."/>
            <person name="Melake-Berhan A."/>
            <person name="Jones K.M."/>
            <person name="Redman J."/>
            <person name="Chen G."/>
            <person name="Cahoon E.B."/>
            <person name="Gedil M."/>
            <person name="Stanke M."/>
            <person name="Haas B.J."/>
            <person name="Wortman J.R."/>
            <person name="Fraser-Liggett C.M."/>
            <person name="Ravel J."/>
            <person name="Rabinowicz P.D."/>
        </authorList>
    </citation>
    <scope>NUCLEOTIDE SEQUENCE [LARGE SCALE GENOMIC DNA]</scope>
    <source>
        <strain evidence="3">cv. Hale</strain>
    </source>
</reference>
<protein>
    <submittedName>
        <fullName evidence="2">Uncharacterized protein</fullName>
    </submittedName>
</protein>
<dbReference type="InParanoid" id="B9TID4"/>
<evidence type="ECO:0000313" key="2">
    <source>
        <dbReference type="EMBL" id="EEF24380.1"/>
    </source>
</evidence>
<dbReference type="Proteomes" id="UP000008311">
    <property type="component" value="Unassembled WGS sequence"/>
</dbReference>
<organism evidence="2 3">
    <name type="scientific">Ricinus communis</name>
    <name type="common">Castor bean</name>
    <dbReference type="NCBI Taxonomy" id="3988"/>
    <lineage>
        <taxon>Eukaryota</taxon>
        <taxon>Viridiplantae</taxon>
        <taxon>Streptophyta</taxon>
        <taxon>Embryophyta</taxon>
        <taxon>Tracheophyta</taxon>
        <taxon>Spermatophyta</taxon>
        <taxon>Magnoliopsida</taxon>
        <taxon>eudicotyledons</taxon>
        <taxon>Gunneridae</taxon>
        <taxon>Pentapetalae</taxon>
        <taxon>rosids</taxon>
        <taxon>fabids</taxon>
        <taxon>Malpighiales</taxon>
        <taxon>Euphorbiaceae</taxon>
        <taxon>Acalyphoideae</taxon>
        <taxon>Acalypheae</taxon>
        <taxon>Ricinus</taxon>
    </lineage>
</organism>
<feature type="compositionally biased region" description="Basic residues" evidence="1">
    <location>
        <begin position="150"/>
        <end position="163"/>
    </location>
</feature>
<keyword evidence="3" id="KW-1185">Reference proteome</keyword>
<feature type="region of interest" description="Disordered" evidence="1">
    <location>
        <begin position="63"/>
        <end position="217"/>
    </location>
</feature>
<gene>
    <name evidence="2" type="ORF">RCOM_1918700</name>
</gene>